<dbReference type="SUPFAM" id="SSF52047">
    <property type="entry name" value="RNI-like"/>
    <property type="match status" value="1"/>
</dbReference>
<accession>A0A074YQX8</accession>
<dbReference type="Gene3D" id="3.80.10.10">
    <property type="entry name" value="Ribonuclease Inhibitor"/>
    <property type="match status" value="1"/>
</dbReference>
<evidence type="ECO:0000313" key="2">
    <source>
        <dbReference type="EMBL" id="KEQ89266.1"/>
    </source>
</evidence>
<feature type="region of interest" description="Disordered" evidence="1">
    <location>
        <begin position="1"/>
        <end position="20"/>
    </location>
</feature>
<reference evidence="2 3" key="1">
    <citation type="journal article" date="2014" name="BMC Genomics">
        <title>Genome sequencing of four Aureobasidium pullulans varieties: biotechnological potential, stress tolerance, and description of new species.</title>
        <authorList>
            <person name="Gostin Ar C."/>
            <person name="Ohm R.A."/>
            <person name="Kogej T."/>
            <person name="Sonjak S."/>
            <person name="Turk M."/>
            <person name="Zajc J."/>
            <person name="Zalar P."/>
            <person name="Grube M."/>
            <person name="Sun H."/>
            <person name="Han J."/>
            <person name="Sharma A."/>
            <person name="Chiniquy J."/>
            <person name="Ngan C.Y."/>
            <person name="Lipzen A."/>
            <person name="Barry K."/>
            <person name="Grigoriev I.V."/>
            <person name="Gunde-Cimerman N."/>
        </authorList>
    </citation>
    <scope>NUCLEOTIDE SEQUENCE [LARGE SCALE GENOMIC DNA]</scope>
    <source>
        <strain evidence="2 3">EXF-150</strain>
    </source>
</reference>
<dbReference type="OrthoDB" id="2305901at2759"/>
<keyword evidence="3" id="KW-1185">Reference proteome</keyword>
<dbReference type="InterPro" id="IPR032675">
    <property type="entry name" value="LRR_dom_sf"/>
</dbReference>
<sequence length="504" mass="56872">MLEMQSGEMTKTYHKSRKNKYNKTSAASQVLGSPELLGLVFEKLAKKRRYRSCLVNAARVNSLWFEVAISALWGGGHQTASPAYALASVARARRQLYASNLRYLNFGGNKDATVHALNDGLSFPRLKELTLNNYGPSGDGQRCPTSQYIQRALESIKISNWNEHLDDAFLANVVQSCPNLRTVDFDHTGKRLSAKSLSNFFSATQNLTDISLNLDVNDEDLPLINADMLLHISAFNGLEKLSIENRIVEADAFDKVRSVNSRPFPALRQLRLCGRSSVISSAACLVADLRELTITLLEAEVSFISNLLAIPALVKLEMCATADSLVKKEDFLALRSFHNLEELRFGDQSSGSWSLGGEPLTESEFAHFCSGLPLLKIFSVGMEMEDYPPMSFFPVLAEHWKSLEFLDLFFTTHDLQQLAYMPAPMFPNLLWWEMISGYDRGVPQTLTAVQVGRLIDNHAPRLKELDFCEDQKKDHEIKQAWMDVRGFTFRDHNPLNFLMNHYRM</sequence>
<gene>
    <name evidence="2" type="ORF">M438DRAFT_330280</name>
</gene>
<proteinExistence type="predicted"/>
<protein>
    <recommendedName>
        <fullName evidence="4">F-box domain-containing protein</fullName>
    </recommendedName>
</protein>
<dbReference type="HOGENOM" id="CLU_042058_1_0_1"/>
<name>A0A074YQX8_AURPU</name>
<dbReference type="AlphaFoldDB" id="A0A074YQX8"/>
<evidence type="ECO:0000313" key="3">
    <source>
        <dbReference type="Proteomes" id="UP000030706"/>
    </source>
</evidence>
<evidence type="ECO:0000256" key="1">
    <source>
        <dbReference type="SAM" id="MobiDB-lite"/>
    </source>
</evidence>
<dbReference type="GeneID" id="40745606"/>
<dbReference type="Proteomes" id="UP000030706">
    <property type="component" value="Unassembled WGS sequence"/>
</dbReference>
<evidence type="ECO:0008006" key="4">
    <source>
        <dbReference type="Google" id="ProtNLM"/>
    </source>
</evidence>
<organism evidence="2 3">
    <name type="scientific">Aureobasidium pullulans EXF-150</name>
    <dbReference type="NCBI Taxonomy" id="1043002"/>
    <lineage>
        <taxon>Eukaryota</taxon>
        <taxon>Fungi</taxon>
        <taxon>Dikarya</taxon>
        <taxon>Ascomycota</taxon>
        <taxon>Pezizomycotina</taxon>
        <taxon>Dothideomycetes</taxon>
        <taxon>Dothideomycetidae</taxon>
        <taxon>Dothideales</taxon>
        <taxon>Saccotheciaceae</taxon>
        <taxon>Aureobasidium</taxon>
    </lineage>
</organism>
<dbReference type="EMBL" id="KL584974">
    <property type="protein sequence ID" value="KEQ89266.1"/>
    <property type="molecule type" value="Genomic_DNA"/>
</dbReference>
<dbReference type="RefSeq" id="XP_029765453.1">
    <property type="nucleotide sequence ID" value="XM_029903300.1"/>
</dbReference>